<dbReference type="PANTHER" id="PTHR31435:SF10">
    <property type="entry name" value="BSR4717 PROTEIN"/>
    <property type="match status" value="1"/>
</dbReference>
<name>A0A645CWX8_9ZZZZ</name>
<feature type="domain" description="N-acetyltransferase" evidence="1">
    <location>
        <begin position="7"/>
        <end position="94"/>
    </location>
</feature>
<gene>
    <name evidence="2" type="ORF">SDC9_128470</name>
</gene>
<dbReference type="InterPro" id="IPR016181">
    <property type="entry name" value="Acyl_CoA_acyltransferase"/>
</dbReference>
<comment type="caution">
    <text evidence="2">The sequence shown here is derived from an EMBL/GenBank/DDBJ whole genome shotgun (WGS) entry which is preliminary data.</text>
</comment>
<reference evidence="2" key="1">
    <citation type="submission" date="2019-08" db="EMBL/GenBank/DDBJ databases">
        <authorList>
            <person name="Kucharzyk K."/>
            <person name="Murdoch R.W."/>
            <person name="Higgins S."/>
            <person name="Loffler F."/>
        </authorList>
    </citation>
    <scope>NUCLEOTIDE SEQUENCE</scope>
</reference>
<evidence type="ECO:0000313" key="2">
    <source>
        <dbReference type="EMBL" id="MPM81417.1"/>
    </source>
</evidence>
<dbReference type="Pfam" id="PF14542">
    <property type="entry name" value="Acetyltransf_CG"/>
    <property type="match status" value="1"/>
</dbReference>
<dbReference type="AlphaFoldDB" id="A0A645CWX8"/>
<sequence>MANLEFRDNKAGFRYEALEDGELVSQIDYTIDGDVMTFTHTGTPPQHRGRKLADRLTRWALDDVRANGRRVVPLCPFTASFISLHAPDYDDIVVQRLH</sequence>
<dbReference type="CDD" id="cd04301">
    <property type="entry name" value="NAT_SF"/>
    <property type="match status" value="1"/>
</dbReference>
<dbReference type="PANTHER" id="PTHR31435">
    <property type="entry name" value="PROTEIN NATD1"/>
    <property type="match status" value="1"/>
</dbReference>
<evidence type="ECO:0000259" key="1">
    <source>
        <dbReference type="PROSITE" id="PS51729"/>
    </source>
</evidence>
<dbReference type="InterPro" id="IPR045057">
    <property type="entry name" value="Gcn5-rel_NAT"/>
</dbReference>
<dbReference type="SUPFAM" id="SSF55729">
    <property type="entry name" value="Acyl-CoA N-acyltransferases (Nat)"/>
    <property type="match status" value="1"/>
</dbReference>
<dbReference type="PROSITE" id="PS51729">
    <property type="entry name" value="GNAT_YJDJ"/>
    <property type="match status" value="1"/>
</dbReference>
<proteinExistence type="predicted"/>
<protein>
    <recommendedName>
        <fullName evidence="1">N-acetyltransferase domain-containing protein</fullName>
    </recommendedName>
</protein>
<organism evidence="2">
    <name type="scientific">bioreactor metagenome</name>
    <dbReference type="NCBI Taxonomy" id="1076179"/>
    <lineage>
        <taxon>unclassified sequences</taxon>
        <taxon>metagenomes</taxon>
        <taxon>ecological metagenomes</taxon>
    </lineage>
</organism>
<accession>A0A645CWX8</accession>
<dbReference type="EMBL" id="VSSQ01030768">
    <property type="protein sequence ID" value="MPM81417.1"/>
    <property type="molecule type" value="Genomic_DNA"/>
</dbReference>
<dbReference type="InterPro" id="IPR031165">
    <property type="entry name" value="GNAT_YJDJ"/>
</dbReference>
<dbReference type="Gene3D" id="3.40.630.30">
    <property type="match status" value="1"/>
</dbReference>